<dbReference type="AlphaFoldDB" id="A0A6B3LP31"/>
<proteinExistence type="predicted"/>
<dbReference type="InterPro" id="IPR029058">
    <property type="entry name" value="AB_hydrolase_fold"/>
</dbReference>
<gene>
    <name evidence="2" type="ORF">GXP69_03790</name>
</gene>
<name>A0A6B3LP31_9BACT</name>
<feature type="chain" id="PRO_5025484235" evidence="1">
    <location>
        <begin position="23"/>
        <end position="313"/>
    </location>
</feature>
<keyword evidence="3" id="KW-1185">Reference proteome</keyword>
<organism evidence="2 3">
    <name type="scientific">Pontibacter burrus</name>
    <dbReference type="NCBI Taxonomy" id="2704466"/>
    <lineage>
        <taxon>Bacteria</taxon>
        <taxon>Pseudomonadati</taxon>
        <taxon>Bacteroidota</taxon>
        <taxon>Cytophagia</taxon>
        <taxon>Cytophagales</taxon>
        <taxon>Hymenobacteraceae</taxon>
        <taxon>Pontibacter</taxon>
    </lineage>
</organism>
<comment type="caution">
    <text evidence="2">The sequence shown here is derived from an EMBL/GenBank/DDBJ whole genome shotgun (WGS) entry which is preliminary data.</text>
</comment>
<dbReference type="Gene3D" id="3.40.50.1820">
    <property type="entry name" value="alpha/beta hydrolase"/>
    <property type="match status" value="1"/>
</dbReference>
<dbReference type="GO" id="GO:0016787">
    <property type="term" value="F:hydrolase activity"/>
    <property type="evidence" value="ECO:0007669"/>
    <property type="project" value="UniProtKB-KW"/>
</dbReference>
<dbReference type="RefSeq" id="WP_163912519.1">
    <property type="nucleotide sequence ID" value="NZ_JAAGWD010000001.1"/>
</dbReference>
<evidence type="ECO:0000313" key="2">
    <source>
        <dbReference type="EMBL" id="NEM96805.1"/>
    </source>
</evidence>
<dbReference type="SUPFAM" id="SSF53474">
    <property type="entry name" value="alpha/beta-Hydrolases"/>
    <property type="match status" value="1"/>
</dbReference>
<keyword evidence="2" id="KW-0378">Hydrolase</keyword>
<dbReference type="EMBL" id="JAAGWD010000001">
    <property type="protein sequence ID" value="NEM96805.1"/>
    <property type="molecule type" value="Genomic_DNA"/>
</dbReference>
<evidence type="ECO:0000313" key="3">
    <source>
        <dbReference type="Proteomes" id="UP000474777"/>
    </source>
</evidence>
<protein>
    <submittedName>
        <fullName evidence="2">Alpha/beta hydrolase</fullName>
    </submittedName>
</protein>
<accession>A0A6B3LP31</accession>
<dbReference type="Pfam" id="PF06028">
    <property type="entry name" value="DUF915"/>
    <property type="match status" value="1"/>
</dbReference>
<feature type="signal peptide" evidence="1">
    <location>
        <begin position="1"/>
        <end position="22"/>
    </location>
</feature>
<reference evidence="2 3" key="1">
    <citation type="submission" date="2020-02" db="EMBL/GenBank/DDBJ databases">
        <authorList>
            <person name="Kim M.K."/>
        </authorList>
    </citation>
    <scope>NUCLEOTIDE SEQUENCE [LARGE SCALE GENOMIC DNA]</scope>
    <source>
        <strain evidence="2 3">BT327</strain>
    </source>
</reference>
<sequence>MNLSLRWLLMLCLLATITTATAQKTERFYTAAIADTARNYTLVIQPEKGRPAGMVLLFPGFGETPADVLKETTFSMAATRAGYVVAIAVIDGNAGLYLTDAKQQRIAQLVQDLQKKYKLKDKKLAVGGFSMGGTTAVKFAEYSLATSAGPKVSALFAVDPLLDMERFERSVLKAVQRDQSPRAKQMLQYMQLLLQQDFGATPVQNPEKFYTISPYAYSDTANTAIKPLKQLPVLLFSEPDAINQFNTNHRDLYDLNTADCMSMIADLQSMGNQQAQLVLTAGKGRRTDGTVNPHSWSILDVEQTIAWLKLHLK</sequence>
<evidence type="ECO:0000256" key="1">
    <source>
        <dbReference type="SAM" id="SignalP"/>
    </source>
</evidence>
<dbReference type="Proteomes" id="UP000474777">
    <property type="component" value="Unassembled WGS sequence"/>
</dbReference>
<dbReference type="InterPro" id="IPR010315">
    <property type="entry name" value="DUF915_hydro-like"/>
</dbReference>
<keyword evidence="1" id="KW-0732">Signal</keyword>